<evidence type="ECO:0000256" key="5">
    <source>
        <dbReference type="SAM" id="Phobius"/>
    </source>
</evidence>
<keyword evidence="7" id="KW-1185">Reference proteome</keyword>
<organism evidence="6 7">
    <name type="scientific">Falsibacillus albus</name>
    <dbReference type="NCBI Taxonomy" id="2478915"/>
    <lineage>
        <taxon>Bacteria</taxon>
        <taxon>Bacillati</taxon>
        <taxon>Bacillota</taxon>
        <taxon>Bacilli</taxon>
        <taxon>Bacillales</taxon>
        <taxon>Bacillaceae</taxon>
        <taxon>Falsibacillus</taxon>
    </lineage>
</organism>
<keyword evidence="3 5" id="KW-1133">Transmembrane helix</keyword>
<dbReference type="AlphaFoldDB" id="A0A3L7K312"/>
<comment type="caution">
    <text evidence="6">The sequence shown here is derived from an EMBL/GenBank/DDBJ whole genome shotgun (WGS) entry which is preliminary data.</text>
</comment>
<gene>
    <name evidence="6" type="ORF">D9X91_04930</name>
</gene>
<dbReference type="GO" id="GO:0016020">
    <property type="term" value="C:membrane"/>
    <property type="evidence" value="ECO:0007669"/>
    <property type="project" value="UniProtKB-SubCell"/>
</dbReference>
<accession>A0A3L7K312</accession>
<evidence type="ECO:0000256" key="4">
    <source>
        <dbReference type="ARBA" id="ARBA00023136"/>
    </source>
</evidence>
<proteinExistence type="predicted"/>
<dbReference type="PANTHER" id="PTHR39157:SF1">
    <property type="entry name" value="DOXX FAMILY PROTEIN"/>
    <property type="match status" value="1"/>
</dbReference>
<name>A0A3L7K312_9BACI</name>
<keyword evidence="2 5" id="KW-0812">Transmembrane</keyword>
<evidence type="ECO:0000256" key="1">
    <source>
        <dbReference type="ARBA" id="ARBA00004141"/>
    </source>
</evidence>
<evidence type="ECO:0000256" key="2">
    <source>
        <dbReference type="ARBA" id="ARBA00022692"/>
    </source>
</evidence>
<evidence type="ECO:0000313" key="6">
    <source>
        <dbReference type="EMBL" id="RLQ97497.1"/>
    </source>
</evidence>
<dbReference type="RefSeq" id="WP_121679447.1">
    <property type="nucleotide sequence ID" value="NZ_RCVZ01000002.1"/>
</dbReference>
<sequence length="170" mass="18734">MIIKYIREGMVPSFILAIIRLYLGYTWLTAGLEKILGGEFDASGFLQQALSKTSGSHPAVQPWWGFFLEHLILPNADVFTILVMWGELLVGIGLLMGCFTKTSAFFALLMNISYLFSGSTSTNPQLVLLTFFIIISGMNAGKWGLDGILSKNMNRNASQESSEIALQKSL</sequence>
<reference evidence="6 7" key="1">
    <citation type="submission" date="2018-10" db="EMBL/GenBank/DDBJ databases">
        <title>Falsibacillus sp. genome draft.</title>
        <authorList>
            <person name="Shi S."/>
        </authorList>
    </citation>
    <scope>NUCLEOTIDE SEQUENCE [LARGE SCALE GENOMIC DNA]</scope>
    <source>
        <strain evidence="6 7">GY 10110</strain>
    </source>
</reference>
<dbReference type="Pfam" id="PF07681">
    <property type="entry name" value="DoxX"/>
    <property type="match status" value="1"/>
</dbReference>
<dbReference type="InterPro" id="IPR032808">
    <property type="entry name" value="DoxX"/>
</dbReference>
<protein>
    <submittedName>
        <fullName evidence="6">DoxX family protein</fullName>
    </submittedName>
</protein>
<keyword evidence="4 5" id="KW-0472">Membrane</keyword>
<evidence type="ECO:0000256" key="3">
    <source>
        <dbReference type="ARBA" id="ARBA00022989"/>
    </source>
</evidence>
<dbReference type="EMBL" id="RCVZ01000002">
    <property type="protein sequence ID" value="RLQ97497.1"/>
    <property type="molecule type" value="Genomic_DNA"/>
</dbReference>
<dbReference type="PANTHER" id="PTHR39157">
    <property type="entry name" value="INTEGRAL MEMBRANE PROTEIN-RELATED"/>
    <property type="match status" value="1"/>
</dbReference>
<comment type="subcellular location">
    <subcellularLocation>
        <location evidence="1">Membrane</location>
        <topology evidence="1">Multi-pass membrane protein</topology>
    </subcellularLocation>
</comment>
<dbReference type="Proteomes" id="UP000276770">
    <property type="component" value="Unassembled WGS sequence"/>
</dbReference>
<dbReference type="OrthoDB" id="26941at2"/>
<feature type="transmembrane region" description="Helical" evidence="5">
    <location>
        <begin position="9"/>
        <end position="28"/>
    </location>
</feature>
<evidence type="ECO:0000313" key="7">
    <source>
        <dbReference type="Proteomes" id="UP000276770"/>
    </source>
</evidence>